<comment type="caution">
    <text evidence="1">The sequence shown here is derived from an EMBL/GenBank/DDBJ whole genome shotgun (WGS) entry which is preliminary data.</text>
</comment>
<dbReference type="InterPro" id="IPR032675">
    <property type="entry name" value="LRR_dom_sf"/>
</dbReference>
<sequence length="600" mass="68578">MAESQRFSQIPLVVQNAGQLEARLHFWQRVLEVNNRYRFVRRLKISFPGSGADKNRAGPRDGLWDSDTEGYFDTHPFCKPSDAIHDHRHGHFSHHDTRTWICLASFIRQLPALRDFIWGLRETLPPCVLPAMHASTCRLHLHHFVPHSLLQFHDQPRPWDPHELALATSPSLCSVIIPYYSFDDQGRVSYVQEAIQRMTSDAAPNLSHVWMMTSPPGDSIAVRRALQSPLPTSWPALLEDAMPLGKQLKGNLRSLVFNPGISRSIIERWGDHTDFAVLCHLTINSAGESPDNTLDWLQSLASLARRGNFAFLHTLILSLANSGSRRVQDTEISLLEHIPQLRKLCLSGYVDDRTLETIFVHHGRSLRTLRLEPWRAYGSRKPPLVFSSSMIRKMAERCPSLECLELPIGRSQGDDQETATYRAFGSFRQLEQLSLKFHILLMNLLGDDEEEEEEAESEEEEEDGIMTSVAGEAVPVEDMRNCFINAAVDSSMALRIFHLVAPSTNLQLLKLSCSFIVEPVSDDCKFHQIISWLGRSWAVEPGVGEQARVRELGEEKRMRIGEHLPYIESEQKHYLTIWESIWPRRNPHLWEDWTSFPLSK</sequence>
<dbReference type="Proteomes" id="UP001148614">
    <property type="component" value="Unassembled WGS sequence"/>
</dbReference>
<proteinExistence type="predicted"/>
<name>A0A9W8N643_9PEZI</name>
<reference evidence="1" key="1">
    <citation type="submission" date="2022-07" db="EMBL/GenBank/DDBJ databases">
        <title>Genome Sequence of Xylaria arbuscula.</title>
        <authorList>
            <person name="Buettner E."/>
        </authorList>
    </citation>
    <scope>NUCLEOTIDE SEQUENCE</scope>
    <source>
        <strain evidence="1">VT107</strain>
    </source>
</reference>
<keyword evidence="2" id="KW-1185">Reference proteome</keyword>
<gene>
    <name evidence="1" type="ORF">NPX13_g9595</name>
</gene>
<dbReference type="SUPFAM" id="SSF52047">
    <property type="entry name" value="RNI-like"/>
    <property type="match status" value="1"/>
</dbReference>
<dbReference type="EMBL" id="JANPWZ010002411">
    <property type="protein sequence ID" value="KAJ3559041.1"/>
    <property type="molecule type" value="Genomic_DNA"/>
</dbReference>
<evidence type="ECO:0008006" key="3">
    <source>
        <dbReference type="Google" id="ProtNLM"/>
    </source>
</evidence>
<dbReference type="AlphaFoldDB" id="A0A9W8N643"/>
<dbReference type="Gene3D" id="3.80.10.10">
    <property type="entry name" value="Ribonuclease Inhibitor"/>
    <property type="match status" value="1"/>
</dbReference>
<evidence type="ECO:0000313" key="2">
    <source>
        <dbReference type="Proteomes" id="UP001148614"/>
    </source>
</evidence>
<protein>
    <recommendedName>
        <fullName evidence="3">F-box domain-containing protein</fullName>
    </recommendedName>
</protein>
<accession>A0A9W8N643</accession>
<organism evidence="1 2">
    <name type="scientific">Xylaria arbuscula</name>
    <dbReference type="NCBI Taxonomy" id="114810"/>
    <lineage>
        <taxon>Eukaryota</taxon>
        <taxon>Fungi</taxon>
        <taxon>Dikarya</taxon>
        <taxon>Ascomycota</taxon>
        <taxon>Pezizomycotina</taxon>
        <taxon>Sordariomycetes</taxon>
        <taxon>Xylariomycetidae</taxon>
        <taxon>Xylariales</taxon>
        <taxon>Xylariaceae</taxon>
        <taxon>Xylaria</taxon>
    </lineage>
</organism>
<evidence type="ECO:0000313" key="1">
    <source>
        <dbReference type="EMBL" id="KAJ3559041.1"/>
    </source>
</evidence>